<proteinExistence type="predicted"/>
<evidence type="ECO:0000313" key="1">
    <source>
        <dbReference type="EMBL" id="TBO28320.1"/>
    </source>
</evidence>
<evidence type="ECO:0000313" key="2">
    <source>
        <dbReference type="Proteomes" id="UP000292120"/>
    </source>
</evidence>
<dbReference type="InterPro" id="IPR006311">
    <property type="entry name" value="TAT_signal"/>
</dbReference>
<dbReference type="Proteomes" id="UP000292120">
    <property type="component" value="Unassembled WGS sequence"/>
</dbReference>
<dbReference type="PANTHER" id="PTHR43737:SF1">
    <property type="entry name" value="DUF1501 DOMAIN-CONTAINING PROTEIN"/>
    <property type="match status" value="1"/>
</dbReference>
<dbReference type="OrthoDB" id="9779968at2"/>
<dbReference type="AlphaFoldDB" id="A0A4Q9GV82"/>
<dbReference type="RefSeq" id="WP_130969017.1">
    <property type="nucleotide sequence ID" value="NZ_SIXI01000007.1"/>
</dbReference>
<dbReference type="Pfam" id="PF07394">
    <property type="entry name" value="DUF1501"/>
    <property type="match status" value="1"/>
</dbReference>
<dbReference type="EMBL" id="SIXI01000007">
    <property type="protein sequence ID" value="TBO28320.1"/>
    <property type="molecule type" value="Genomic_DNA"/>
</dbReference>
<comment type="caution">
    <text evidence="1">The sequence shown here is derived from an EMBL/GenBank/DDBJ whole genome shotgun (WGS) entry which is preliminary data.</text>
</comment>
<gene>
    <name evidence="1" type="ORF">EYS42_15045</name>
</gene>
<sequence length="491" mass="51868">MLNRRHFLQQSAAWGSLLAVGHSAAQTATDYKALVCIFLAGGNDSFNTVLATDSASWAAYTATRNQAPTPINLLPAGTAPNASAAVGSPEWLGGVLPLSPSVPVAGRSFALHPKLGQLQRLFNTERRLAVVANVGPLLQPLTKADYQTNRLPVPAKLFSHNDQQNMWQALGTEGVTQGWGGRLLDSFVPASQQPNLYASISVAGNAVFNSGARVRQFQMAPTGAIALGGNANWVYGQTGVAAALRKIASNGLNTGTARQSHVLMADLGGVAQRAMVSESTISAALAATPTSDTRVGPDTRLQMQDLDGKTIENPLARQLQAVARLVAARSTLGVGRQVFFVQMGGFDTHDGQNKRHAELMARLDHALAYFDTALEDLRVRNNVTAFTASDFGRTFTSNGDGTDHGWGSHQFVLGGAVRGGRLYGTFPVLATKNANNNQFDGSPDQLANGVLLPSTSLDQYGYTLAQWFQASNAGAVFANASNFSSANLGFV</sequence>
<reference evidence="1 2" key="1">
    <citation type="submission" date="2019-02" db="EMBL/GenBank/DDBJ databases">
        <title>Aquabacterium sp. strain KMB7.</title>
        <authorList>
            <person name="Chen W.-M."/>
        </authorList>
    </citation>
    <scope>NUCLEOTIDE SEQUENCE [LARGE SCALE GENOMIC DNA]</scope>
    <source>
        <strain evidence="1 2">KMB7</strain>
    </source>
</reference>
<accession>A0A4Q9GV82</accession>
<organism evidence="1 2">
    <name type="scientific">Aquabacterium lacunae</name>
    <dbReference type="NCBI Taxonomy" id="2528630"/>
    <lineage>
        <taxon>Bacteria</taxon>
        <taxon>Pseudomonadati</taxon>
        <taxon>Pseudomonadota</taxon>
        <taxon>Betaproteobacteria</taxon>
        <taxon>Burkholderiales</taxon>
        <taxon>Aquabacterium</taxon>
    </lineage>
</organism>
<dbReference type="InterPro" id="IPR010869">
    <property type="entry name" value="DUF1501"/>
</dbReference>
<keyword evidence="2" id="KW-1185">Reference proteome</keyword>
<protein>
    <submittedName>
        <fullName evidence="1">DUF1501 domain-containing protein</fullName>
    </submittedName>
</protein>
<name>A0A4Q9GV82_9BURK</name>
<dbReference type="PANTHER" id="PTHR43737">
    <property type="entry name" value="BLL7424 PROTEIN"/>
    <property type="match status" value="1"/>
</dbReference>
<dbReference type="PROSITE" id="PS51318">
    <property type="entry name" value="TAT"/>
    <property type="match status" value="1"/>
</dbReference>